<dbReference type="Proteomes" id="UP001237642">
    <property type="component" value="Unassembled WGS sequence"/>
</dbReference>
<dbReference type="AlphaFoldDB" id="A0AAD8H057"/>
<accession>A0AAD8H057</accession>
<evidence type="ECO:0000313" key="1">
    <source>
        <dbReference type="EMBL" id="KAK1358029.1"/>
    </source>
</evidence>
<dbReference type="EMBL" id="JAUIZM010000011">
    <property type="protein sequence ID" value="KAK1358029.1"/>
    <property type="molecule type" value="Genomic_DNA"/>
</dbReference>
<evidence type="ECO:0000313" key="2">
    <source>
        <dbReference type="Proteomes" id="UP001237642"/>
    </source>
</evidence>
<sequence>MDDGKIKVFADFCLASMDHNDFGRRVSSVVEKFPVADCDSAYRRSFSLFHEVHTPLFNQVFYIKVYSQGKTIYPLYSKVNFRLMAVRSGDKVLVLESEEEFVEMADHFAKKELVKVENIKYFKMNFDSDSVVYGFKELVESVEILSRLDVEADSYELMQACNRLYGFAFSFAMKDWSTFCACIFKYKTRRGQGTTDRMKAVRDNWLTISQYVYTRGKKVSKIRFVRLDLPKVKNILYVFHFKEGSKDEKLQMREGLPEPPKVNLYLIF</sequence>
<proteinExistence type="predicted"/>
<reference evidence="1" key="1">
    <citation type="submission" date="2023-02" db="EMBL/GenBank/DDBJ databases">
        <title>Genome of toxic invasive species Heracleum sosnowskyi carries increased number of genes despite the absence of recent whole-genome duplications.</title>
        <authorList>
            <person name="Schelkunov M."/>
            <person name="Shtratnikova V."/>
            <person name="Makarenko M."/>
            <person name="Klepikova A."/>
            <person name="Omelchenko D."/>
            <person name="Novikova G."/>
            <person name="Obukhova E."/>
            <person name="Bogdanov V."/>
            <person name="Penin A."/>
            <person name="Logacheva M."/>
        </authorList>
    </citation>
    <scope>NUCLEOTIDE SEQUENCE</scope>
    <source>
        <strain evidence="1">Hsosn_3</strain>
        <tissue evidence="1">Leaf</tissue>
    </source>
</reference>
<protein>
    <submittedName>
        <fullName evidence="1">Uncharacterized protein</fullName>
    </submittedName>
</protein>
<keyword evidence="2" id="KW-1185">Reference proteome</keyword>
<reference evidence="1" key="2">
    <citation type="submission" date="2023-05" db="EMBL/GenBank/DDBJ databases">
        <authorList>
            <person name="Schelkunov M.I."/>
        </authorList>
    </citation>
    <scope>NUCLEOTIDE SEQUENCE</scope>
    <source>
        <strain evidence="1">Hsosn_3</strain>
        <tissue evidence="1">Leaf</tissue>
    </source>
</reference>
<organism evidence="1 2">
    <name type="scientific">Heracleum sosnowskyi</name>
    <dbReference type="NCBI Taxonomy" id="360622"/>
    <lineage>
        <taxon>Eukaryota</taxon>
        <taxon>Viridiplantae</taxon>
        <taxon>Streptophyta</taxon>
        <taxon>Embryophyta</taxon>
        <taxon>Tracheophyta</taxon>
        <taxon>Spermatophyta</taxon>
        <taxon>Magnoliopsida</taxon>
        <taxon>eudicotyledons</taxon>
        <taxon>Gunneridae</taxon>
        <taxon>Pentapetalae</taxon>
        <taxon>asterids</taxon>
        <taxon>campanulids</taxon>
        <taxon>Apiales</taxon>
        <taxon>Apiaceae</taxon>
        <taxon>Apioideae</taxon>
        <taxon>apioid superclade</taxon>
        <taxon>Tordylieae</taxon>
        <taxon>Tordyliinae</taxon>
        <taxon>Heracleum</taxon>
    </lineage>
</organism>
<comment type="caution">
    <text evidence="1">The sequence shown here is derived from an EMBL/GenBank/DDBJ whole genome shotgun (WGS) entry which is preliminary data.</text>
</comment>
<name>A0AAD8H057_9APIA</name>
<gene>
    <name evidence="1" type="ORF">POM88_051285</name>
</gene>